<dbReference type="GO" id="GO:0005886">
    <property type="term" value="C:plasma membrane"/>
    <property type="evidence" value="ECO:0007669"/>
    <property type="project" value="UniProtKB-SubCell"/>
</dbReference>
<evidence type="ECO:0000256" key="4">
    <source>
        <dbReference type="ARBA" id="ARBA00016461"/>
    </source>
</evidence>
<evidence type="ECO:0000256" key="1">
    <source>
        <dbReference type="ARBA" id="ARBA00002442"/>
    </source>
</evidence>
<protein>
    <recommendedName>
        <fullName evidence="4 12">Heme exporter protein D</fullName>
    </recommendedName>
</protein>
<dbReference type="GeneID" id="61357717"/>
<dbReference type="Proteomes" id="UP000305729">
    <property type="component" value="Chromosome 1"/>
</dbReference>
<dbReference type="KEGG" id="prr:AT705_18925"/>
<dbReference type="Pfam" id="PF04995">
    <property type="entry name" value="CcmD"/>
    <property type="match status" value="1"/>
</dbReference>
<evidence type="ECO:0000256" key="2">
    <source>
        <dbReference type="ARBA" id="ARBA00004377"/>
    </source>
</evidence>
<keyword evidence="11 12" id="KW-0472">Membrane</keyword>
<dbReference type="Proteomes" id="UP000069015">
    <property type="component" value="Chromosome 1"/>
</dbReference>
<name>A0A0U3I4F1_9GAMM</name>
<comment type="similarity">
    <text evidence="3 12">Belongs to the CcmD/CycX/HelD family.</text>
</comment>
<evidence type="ECO:0000313" key="14">
    <source>
        <dbReference type="EMBL" id="QPB82703.1"/>
    </source>
</evidence>
<comment type="function">
    <text evidence="1 12">Required for the export of heme to the periplasm for the biogenesis of c-type cytochromes.</text>
</comment>
<dbReference type="EMBL" id="CP045429">
    <property type="protein sequence ID" value="QPB82703.1"/>
    <property type="molecule type" value="Genomic_DNA"/>
</dbReference>
<evidence type="ECO:0000256" key="12">
    <source>
        <dbReference type="RuleBase" id="RU363101"/>
    </source>
</evidence>
<dbReference type="InterPro" id="IPR052075">
    <property type="entry name" value="Heme_exporter_D"/>
</dbReference>
<evidence type="ECO:0000313" key="16">
    <source>
        <dbReference type="Proteomes" id="UP000305729"/>
    </source>
</evidence>
<evidence type="ECO:0000256" key="5">
    <source>
        <dbReference type="ARBA" id="ARBA00022448"/>
    </source>
</evidence>
<keyword evidence="10 12" id="KW-1133">Transmembrane helix</keyword>
<comment type="subcellular location">
    <subcellularLocation>
        <location evidence="2 12">Cell inner membrane</location>
        <topology evidence="2 12">Single-pass membrane protein</topology>
    </subcellularLocation>
</comment>
<dbReference type="EMBL" id="CP013611">
    <property type="protein sequence ID" value="ALU44838.1"/>
    <property type="molecule type" value="Genomic_DNA"/>
</dbReference>
<evidence type="ECO:0000313" key="13">
    <source>
        <dbReference type="EMBL" id="ALU44838.1"/>
    </source>
</evidence>
<evidence type="ECO:0000256" key="3">
    <source>
        <dbReference type="ARBA" id="ARBA00008741"/>
    </source>
</evidence>
<evidence type="ECO:0000256" key="7">
    <source>
        <dbReference type="ARBA" id="ARBA00022519"/>
    </source>
</evidence>
<dbReference type="GO" id="GO:0015886">
    <property type="term" value="P:heme transport"/>
    <property type="evidence" value="ECO:0007669"/>
    <property type="project" value="InterPro"/>
</dbReference>
<evidence type="ECO:0000256" key="9">
    <source>
        <dbReference type="ARBA" id="ARBA00022748"/>
    </source>
</evidence>
<dbReference type="GO" id="GO:1903607">
    <property type="term" value="P:cytochrome c biosynthetic process"/>
    <property type="evidence" value="ECO:0007669"/>
    <property type="project" value="TreeGrafter"/>
</dbReference>
<evidence type="ECO:0000256" key="8">
    <source>
        <dbReference type="ARBA" id="ARBA00022692"/>
    </source>
</evidence>
<sequence>MQFESLSDFFHMGGYAFYVWLSFGSCAFILLGLVWASLNDAKRIKREVAAQIKREARIKQAREEEVKA</sequence>
<dbReference type="NCBIfam" id="TIGR03141">
    <property type="entry name" value="cytochro_ccmD"/>
    <property type="match status" value="1"/>
</dbReference>
<reference evidence="13 15" key="1">
    <citation type="submission" date="2015-12" db="EMBL/GenBank/DDBJ databases">
        <title>Complete genome sequence of Pseudoalteromonas rubra SCSIO 6842, harboring a conjugative plasmid.</title>
        <authorList>
            <person name="Li B."/>
            <person name="Wang X."/>
        </authorList>
    </citation>
    <scope>NUCLEOTIDE SEQUENCE [LARGE SCALE GENOMIC DNA]</scope>
    <source>
        <strain evidence="13 15">SCSIO 6842</strain>
    </source>
</reference>
<evidence type="ECO:0000256" key="10">
    <source>
        <dbReference type="ARBA" id="ARBA00022989"/>
    </source>
</evidence>
<organism evidence="13 15">
    <name type="scientific">Pseudoalteromonas rubra</name>
    <dbReference type="NCBI Taxonomy" id="43658"/>
    <lineage>
        <taxon>Bacteria</taxon>
        <taxon>Pseudomonadati</taxon>
        <taxon>Pseudomonadota</taxon>
        <taxon>Gammaproteobacteria</taxon>
        <taxon>Alteromonadales</taxon>
        <taxon>Pseudoalteromonadaceae</taxon>
        <taxon>Pseudoalteromonas</taxon>
    </lineage>
</organism>
<keyword evidence="9 12" id="KW-0201">Cytochrome c-type biogenesis</keyword>
<evidence type="ECO:0000256" key="11">
    <source>
        <dbReference type="ARBA" id="ARBA00023136"/>
    </source>
</evidence>
<keyword evidence="6 12" id="KW-1003">Cell membrane</keyword>
<dbReference type="InterPro" id="IPR007078">
    <property type="entry name" value="Haem_export_protD_CcmD"/>
</dbReference>
<dbReference type="AlphaFoldDB" id="A0A0U3I4F1"/>
<feature type="transmembrane region" description="Helical" evidence="12">
    <location>
        <begin position="15"/>
        <end position="36"/>
    </location>
</feature>
<dbReference type="RefSeq" id="WP_010385722.1">
    <property type="nucleotide sequence ID" value="NZ_AHCD03000034.1"/>
</dbReference>
<proteinExistence type="inferred from homology"/>
<dbReference type="STRING" id="43658.AT705_18925"/>
<dbReference type="PANTHER" id="PTHR37531:SF1">
    <property type="entry name" value="HEME EXPORTER PROTEIN D"/>
    <property type="match status" value="1"/>
</dbReference>
<reference evidence="14 16" key="2">
    <citation type="submission" date="2019-10" db="EMBL/GenBank/DDBJ databases">
        <title>Pseudoalteromonas rubra S4059.</title>
        <authorList>
            <person name="Paulsen S."/>
            <person name="Wang X."/>
        </authorList>
    </citation>
    <scope>NUCLEOTIDE SEQUENCE [LARGE SCALE GENOMIC DNA]</scope>
    <source>
        <strain evidence="14 16">S4059</strain>
    </source>
</reference>
<evidence type="ECO:0000256" key="6">
    <source>
        <dbReference type="ARBA" id="ARBA00022475"/>
    </source>
</evidence>
<keyword evidence="5 12" id="KW-0813">Transport</keyword>
<gene>
    <name evidence="14" type="primary">ccmD</name>
    <name evidence="13" type="ORF">AT705_18925</name>
    <name evidence="14" type="ORF">CWC22_006720</name>
</gene>
<evidence type="ECO:0000313" key="15">
    <source>
        <dbReference type="Proteomes" id="UP000069015"/>
    </source>
</evidence>
<dbReference type="GO" id="GO:0017004">
    <property type="term" value="P:cytochrome complex assembly"/>
    <property type="evidence" value="ECO:0007669"/>
    <property type="project" value="UniProtKB-KW"/>
</dbReference>
<keyword evidence="8 12" id="KW-0812">Transmembrane</keyword>
<dbReference type="OrthoDB" id="9815607at2"/>
<accession>A0A0U3I4F1</accession>
<dbReference type="PANTHER" id="PTHR37531">
    <property type="entry name" value="HEME EXPORTER PROTEIN D"/>
    <property type="match status" value="1"/>
</dbReference>
<keyword evidence="7 12" id="KW-0997">Cell inner membrane</keyword>